<dbReference type="SUPFAM" id="SSF51161">
    <property type="entry name" value="Trimeric LpxA-like enzymes"/>
    <property type="match status" value="1"/>
</dbReference>
<dbReference type="Pfam" id="PF00132">
    <property type="entry name" value="Hexapep"/>
    <property type="match status" value="2"/>
</dbReference>
<dbReference type="EMBL" id="MT142313">
    <property type="protein sequence ID" value="QJA77968.1"/>
    <property type="molecule type" value="Genomic_DNA"/>
</dbReference>
<evidence type="ECO:0000313" key="3">
    <source>
        <dbReference type="EMBL" id="QJA77968.1"/>
    </source>
</evidence>
<evidence type="ECO:0000256" key="1">
    <source>
        <dbReference type="ARBA" id="ARBA00022679"/>
    </source>
</evidence>
<dbReference type="EMBL" id="MT141467">
    <property type="protein sequence ID" value="QJA62288.1"/>
    <property type="molecule type" value="Genomic_DNA"/>
</dbReference>
<dbReference type="Gene3D" id="2.160.10.10">
    <property type="entry name" value="Hexapeptide repeat proteins"/>
    <property type="match status" value="1"/>
</dbReference>
<accession>A0A6M3IY98</accession>
<dbReference type="GO" id="GO:0016740">
    <property type="term" value="F:transferase activity"/>
    <property type="evidence" value="ECO:0007669"/>
    <property type="project" value="UniProtKB-KW"/>
</dbReference>
<dbReference type="AlphaFoldDB" id="A0A6M3IY98"/>
<dbReference type="PANTHER" id="PTHR43300">
    <property type="entry name" value="ACETYLTRANSFERASE"/>
    <property type="match status" value="1"/>
</dbReference>
<organism evidence="2">
    <name type="scientific">viral metagenome</name>
    <dbReference type="NCBI Taxonomy" id="1070528"/>
    <lineage>
        <taxon>unclassified sequences</taxon>
        <taxon>metagenomes</taxon>
        <taxon>organismal metagenomes</taxon>
    </lineage>
</organism>
<dbReference type="InterPro" id="IPR011004">
    <property type="entry name" value="Trimer_LpxA-like_sf"/>
</dbReference>
<protein>
    <submittedName>
        <fullName evidence="2">Putative acetyltransferase</fullName>
    </submittedName>
</protein>
<proteinExistence type="predicted"/>
<reference evidence="2" key="1">
    <citation type="submission" date="2020-03" db="EMBL/GenBank/DDBJ databases">
        <title>The deep terrestrial virosphere.</title>
        <authorList>
            <person name="Holmfeldt K."/>
            <person name="Nilsson E."/>
            <person name="Simone D."/>
            <person name="Lopez-Fernandez M."/>
            <person name="Wu X."/>
            <person name="de Brujin I."/>
            <person name="Lundin D."/>
            <person name="Andersson A."/>
            <person name="Bertilsson S."/>
            <person name="Dopson M."/>
        </authorList>
    </citation>
    <scope>NUCLEOTIDE SEQUENCE</scope>
    <source>
        <strain evidence="3">MM415A01172</strain>
        <strain evidence="2">MM415B00797</strain>
    </source>
</reference>
<dbReference type="CDD" id="cd03358">
    <property type="entry name" value="LbH_WxcM_N_like"/>
    <property type="match status" value="1"/>
</dbReference>
<dbReference type="PROSITE" id="PS00101">
    <property type="entry name" value="HEXAPEP_TRANSFERASES"/>
    <property type="match status" value="1"/>
</dbReference>
<name>A0A6M3IY98_9ZZZZ</name>
<gene>
    <name evidence="3" type="ORF">MM415A01172_0003</name>
    <name evidence="2" type="ORF">MM415B00797_0003</name>
</gene>
<dbReference type="InterPro" id="IPR050179">
    <property type="entry name" value="Trans_hexapeptide_repeat"/>
</dbReference>
<dbReference type="InterPro" id="IPR018357">
    <property type="entry name" value="Hexapep_transf_CS"/>
</dbReference>
<dbReference type="PANTHER" id="PTHR43300:SF4">
    <property type="entry name" value="ACYL-[ACYL-CARRIER-PROTEIN]--UDP-N-ACETYLGLUCOSAMINE O-ACYLTRANSFERASE"/>
    <property type="match status" value="1"/>
</dbReference>
<evidence type="ECO:0000313" key="2">
    <source>
        <dbReference type="EMBL" id="QJA62288.1"/>
    </source>
</evidence>
<sequence>MTGLIKHGEIKKLIKHGEIKNPIYVHETAIIDPGAKIGSDTKIWHWTHVMSNAIIGKDCTIGQNCFIAGQIGNGCKIQNNVSIYKGVDLYDNVFVANGVKFCNIKYPRANIEQKDKFMSTIVKSGVTIGTGAIILPGLVIGENAMVGAGAVVTKNVPAGEIWCGNPAKRLIYGENVFYCYVRRYGRFDYKCEDSYKK</sequence>
<dbReference type="InterPro" id="IPR001451">
    <property type="entry name" value="Hexapep"/>
</dbReference>
<keyword evidence="1 2" id="KW-0808">Transferase</keyword>